<dbReference type="InterPro" id="IPR058532">
    <property type="entry name" value="YjbR/MT2646/Rv2570-like"/>
</dbReference>
<evidence type="ECO:0008006" key="3">
    <source>
        <dbReference type="Google" id="ProtNLM"/>
    </source>
</evidence>
<gene>
    <name evidence="1" type="ORF">HNR73_004858</name>
</gene>
<organism evidence="1 2">
    <name type="scientific">Phytomonospora endophytica</name>
    <dbReference type="NCBI Taxonomy" id="714109"/>
    <lineage>
        <taxon>Bacteria</taxon>
        <taxon>Bacillati</taxon>
        <taxon>Actinomycetota</taxon>
        <taxon>Actinomycetes</taxon>
        <taxon>Micromonosporales</taxon>
        <taxon>Micromonosporaceae</taxon>
        <taxon>Phytomonospora</taxon>
    </lineage>
</organism>
<evidence type="ECO:0000313" key="2">
    <source>
        <dbReference type="Proteomes" id="UP000548476"/>
    </source>
</evidence>
<dbReference type="Gene3D" id="3.90.1150.30">
    <property type="match status" value="1"/>
</dbReference>
<sequence length="121" mass="13822">MTTESEWRAAAESLPEVTERPAWGMTCYRVRDKIFTSMDPDEPETVGVAVDKGERAALLAGEPEKYFVKEGHDDNYHWMRVRLTEVGAEELREVLEDAWRLKAPKRVVRTWEEGREGAVGG</sequence>
<dbReference type="SUPFAM" id="SSF142906">
    <property type="entry name" value="YjbR-like"/>
    <property type="match status" value="1"/>
</dbReference>
<name>A0A841FLW7_9ACTN</name>
<accession>A0A841FLW7</accession>
<dbReference type="AlphaFoldDB" id="A0A841FLW7"/>
<evidence type="ECO:0000313" key="1">
    <source>
        <dbReference type="EMBL" id="MBB6036985.1"/>
    </source>
</evidence>
<dbReference type="Proteomes" id="UP000548476">
    <property type="component" value="Unassembled WGS sequence"/>
</dbReference>
<dbReference type="Pfam" id="PF04237">
    <property type="entry name" value="YjbR"/>
    <property type="match status" value="1"/>
</dbReference>
<comment type="caution">
    <text evidence="1">The sequence shown here is derived from an EMBL/GenBank/DDBJ whole genome shotgun (WGS) entry which is preliminary data.</text>
</comment>
<dbReference type="EMBL" id="JACHGT010000011">
    <property type="protein sequence ID" value="MBB6036985.1"/>
    <property type="molecule type" value="Genomic_DNA"/>
</dbReference>
<protein>
    <recommendedName>
        <fullName evidence="3">MmcQ/YjbR family DNA-binding protein</fullName>
    </recommendedName>
</protein>
<dbReference type="RefSeq" id="WP_184789826.1">
    <property type="nucleotide sequence ID" value="NZ_BONT01000072.1"/>
</dbReference>
<reference evidence="1 2" key="1">
    <citation type="submission" date="2020-08" db="EMBL/GenBank/DDBJ databases">
        <title>Genomic Encyclopedia of Type Strains, Phase IV (KMG-IV): sequencing the most valuable type-strain genomes for metagenomic binning, comparative biology and taxonomic classification.</title>
        <authorList>
            <person name="Goeker M."/>
        </authorList>
    </citation>
    <scope>NUCLEOTIDE SEQUENCE [LARGE SCALE GENOMIC DNA]</scope>
    <source>
        <strain evidence="1 2">YIM 65646</strain>
    </source>
</reference>
<keyword evidence="2" id="KW-1185">Reference proteome</keyword>
<proteinExistence type="predicted"/>
<dbReference type="InterPro" id="IPR038056">
    <property type="entry name" value="YjbR-like_sf"/>
</dbReference>